<dbReference type="EMBL" id="UINC01204669">
    <property type="protein sequence ID" value="SVE25499.1"/>
    <property type="molecule type" value="Genomic_DNA"/>
</dbReference>
<dbReference type="InterPro" id="IPR050557">
    <property type="entry name" value="RTX_toxin/Mannuronan_C5-epim"/>
</dbReference>
<evidence type="ECO:0000256" key="1">
    <source>
        <dbReference type="ARBA" id="ARBA00004613"/>
    </source>
</evidence>
<dbReference type="Gene3D" id="2.150.10.10">
    <property type="entry name" value="Serralysin-like metalloprotease, C-terminal"/>
    <property type="match status" value="2"/>
</dbReference>
<dbReference type="PANTHER" id="PTHR38340">
    <property type="entry name" value="S-LAYER PROTEIN"/>
    <property type="match status" value="1"/>
</dbReference>
<organism evidence="3">
    <name type="scientific">marine metagenome</name>
    <dbReference type="NCBI Taxonomy" id="408172"/>
    <lineage>
        <taxon>unclassified sequences</taxon>
        <taxon>metagenomes</taxon>
        <taxon>ecological metagenomes</taxon>
    </lineage>
</organism>
<evidence type="ECO:0000256" key="2">
    <source>
        <dbReference type="ARBA" id="ARBA00022525"/>
    </source>
</evidence>
<sequence length="212" mass="21699">MANFTQDFSAPGAGTITDFNPSEDTLDLQGFGGNPDFSEISVTSTDGGTVIGFGGNSTLFVEGVTPDQFRPGNVTIDGRELKVGPSGRDLGSIVKDLAEGNDLLSGGLKNDTFDGGAGDDVIRGQMGHDYLKGGEGDDQLFGMRNKDTLEGGAGDDLLDGGRGIDRLDGGTGDDTLIGGGANDFLTGGEGSDTFVQNFAVSGNDIITDFNPS</sequence>
<evidence type="ECO:0008006" key="4">
    <source>
        <dbReference type="Google" id="ProtNLM"/>
    </source>
</evidence>
<dbReference type="AlphaFoldDB" id="A0A383C0A2"/>
<feature type="non-terminal residue" evidence="3">
    <location>
        <position position="212"/>
    </location>
</feature>
<reference evidence="3" key="1">
    <citation type="submission" date="2018-05" db="EMBL/GenBank/DDBJ databases">
        <authorList>
            <person name="Lanie J.A."/>
            <person name="Ng W.-L."/>
            <person name="Kazmierczak K.M."/>
            <person name="Andrzejewski T.M."/>
            <person name="Davidsen T.M."/>
            <person name="Wayne K.J."/>
            <person name="Tettelin H."/>
            <person name="Glass J.I."/>
            <person name="Rusch D."/>
            <person name="Podicherti R."/>
            <person name="Tsui H.-C.T."/>
            <person name="Winkler M.E."/>
        </authorList>
    </citation>
    <scope>NUCLEOTIDE SEQUENCE</scope>
</reference>
<proteinExistence type="predicted"/>
<dbReference type="PANTHER" id="PTHR38340:SF1">
    <property type="entry name" value="S-LAYER PROTEIN"/>
    <property type="match status" value="1"/>
</dbReference>
<evidence type="ECO:0000313" key="3">
    <source>
        <dbReference type="EMBL" id="SVE25499.1"/>
    </source>
</evidence>
<dbReference type="PRINTS" id="PR00313">
    <property type="entry name" value="CABNDNGRPT"/>
</dbReference>
<comment type="subcellular location">
    <subcellularLocation>
        <location evidence="1">Secreted</location>
    </subcellularLocation>
</comment>
<dbReference type="InterPro" id="IPR018511">
    <property type="entry name" value="Hemolysin-typ_Ca-bd_CS"/>
</dbReference>
<dbReference type="InterPro" id="IPR011049">
    <property type="entry name" value="Serralysin-like_metalloprot_C"/>
</dbReference>
<dbReference type="GO" id="GO:0005509">
    <property type="term" value="F:calcium ion binding"/>
    <property type="evidence" value="ECO:0007669"/>
    <property type="project" value="InterPro"/>
</dbReference>
<dbReference type="PROSITE" id="PS00330">
    <property type="entry name" value="HEMOLYSIN_CALCIUM"/>
    <property type="match status" value="2"/>
</dbReference>
<dbReference type="Pfam" id="PF00353">
    <property type="entry name" value="HemolysinCabind"/>
    <property type="match status" value="2"/>
</dbReference>
<gene>
    <name evidence="3" type="ORF">METZ01_LOCUS478353</name>
</gene>
<keyword evidence="2" id="KW-0964">Secreted</keyword>
<dbReference type="GO" id="GO:0005576">
    <property type="term" value="C:extracellular region"/>
    <property type="evidence" value="ECO:0007669"/>
    <property type="project" value="UniProtKB-SubCell"/>
</dbReference>
<protein>
    <recommendedName>
        <fullName evidence="4">Calcium-binding protein</fullName>
    </recommendedName>
</protein>
<name>A0A383C0A2_9ZZZZ</name>
<accession>A0A383C0A2</accession>
<dbReference type="InterPro" id="IPR001343">
    <property type="entry name" value="Hemolysn_Ca-bd"/>
</dbReference>
<dbReference type="SUPFAM" id="SSF51120">
    <property type="entry name" value="beta-Roll"/>
    <property type="match status" value="2"/>
</dbReference>